<organism evidence="2 3">
    <name type="scientific">Ornithinibacillus bavariensis</name>
    <dbReference type="NCBI Taxonomy" id="545502"/>
    <lineage>
        <taxon>Bacteria</taxon>
        <taxon>Bacillati</taxon>
        <taxon>Bacillota</taxon>
        <taxon>Bacilli</taxon>
        <taxon>Bacillales</taxon>
        <taxon>Bacillaceae</taxon>
        <taxon>Ornithinibacillus</taxon>
    </lineage>
</organism>
<evidence type="ECO:0000313" key="3">
    <source>
        <dbReference type="Proteomes" id="UP000676917"/>
    </source>
</evidence>
<reference evidence="2" key="1">
    <citation type="submission" date="2021-03" db="EMBL/GenBank/DDBJ databases">
        <title>Antimicrobial resistance genes in bacteria isolated from Japanese honey, and their potential for conferring macrolide and lincosamide resistance in the American foulbrood pathogen Paenibacillus larvae.</title>
        <authorList>
            <person name="Okamoto M."/>
            <person name="Kumagai M."/>
            <person name="Kanamori H."/>
            <person name="Takamatsu D."/>
        </authorList>
    </citation>
    <scope>NUCLEOTIDE SEQUENCE</scope>
    <source>
        <strain evidence="2">J43TS3</strain>
    </source>
</reference>
<protein>
    <recommendedName>
        <fullName evidence="4">Cytochrome c oxidase subunit 2A</fullName>
    </recommendedName>
</protein>
<evidence type="ECO:0000313" key="2">
    <source>
        <dbReference type="EMBL" id="GIO28416.1"/>
    </source>
</evidence>
<name>A0A919X9C4_9BACI</name>
<dbReference type="InterPro" id="IPR012538">
    <property type="entry name" value="Cyt_c_oxidase_su2a"/>
</dbReference>
<keyword evidence="3" id="KW-1185">Reference proteome</keyword>
<gene>
    <name evidence="2" type="ORF">J43TS3_30270</name>
</gene>
<sequence>MSNDEKKKANHNEEKSDLKGTFVSVMILGVFLVISWIGAFTLFLSR</sequence>
<dbReference type="RefSeq" id="WP_212921884.1">
    <property type="nucleotide sequence ID" value="NZ_BORP01000007.1"/>
</dbReference>
<keyword evidence="1" id="KW-0472">Membrane</keyword>
<keyword evidence="1" id="KW-0812">Transmembrane</keyword>
<proteinExistence type="predicted"/>
<dbReference type="Pfam" id="PF08113">
    <property type="entry name" value="CoxIIa"/>
    <property type="match status" value="1"/>
</dbReference>
<dbReference type="Proteomes" id="UP000676917">
    <property type="component" value="Unassembled WGS sequence"/>
</dbReference>
<keyword evidence="1" id="KW-1133">Transmembrane helix</keyword>
<dbReference type="EMBL" id="BORP01000007">
    <property type="protein sequence ID" value="GIO28416.1"/>
    <property type="molecule type" value="Genomic_DNA"/>
</dbReference>
<feature type="transmembrane region" description="Helical" evidence="1">
    <location>
        <begin position="21"/>
        <end position="44"/>
    </location>
</feature>
<comment type="caution">
    <text evidence="2">The sequence shown here is derived from an EMBL/GenBank/DDBJ whole genome shotgun (WGS) entry which is preliminary data.</text>
</comment>
<evidence type="ECO:0000256" key="1">
    <source>
        <dbReference type="SAM" id="Phobius"/>
    </source>
</evidence>
<evidence type="ECO:0008006" key="4">
    <source>
        <dbReference type="Google" id="ProtNLM"/>
    </source>
</evidence>
<accession>A0A919X9C4</accession>
<dbReference type="AlphaFoldDB" id="A0A919X9C4"/>